<reference evidence="1" key="1">
    <citation type="submission" date="2022-01" db="EMBL/GenBank/DDBJ databases">
        <title>Draft genome sequence of Sabulilitoribacter arenilitoris KCTC 52401.</title>
        <authorList>
            <person name="Oh J.-S."/>
        </authorList>
    </citation>
    <scope>NUCLEOTIDE SEQUENCE</scope>
    <source>
        <strain evidence="1">HMF6543</strain>
    </source>
</reference>
<proteinExistence type="predicted"/>
<dbReference type="RefSeq" id="WP_237241006.1">
    <property type="nucleotide sequence ID" value="NZ_JAKKDU010000032.1"/>
</dbReference>
<keyword evidence="2" id="KW-1185">Reference proteome</keyword>
<protein>
    <submittedName>
        <fullName evidence="1">Uncharacterized protein</fullName>
    </submittedName>
</protein>
<sequence>MKQFRTFFLLLILLIHINCDTDRCDDGYSEVNNSDGSSYCIKDFESGIQNRINEFGNTFYHEEHGVIKFNEGKWYNDFNEPLKLEE</sequence>
<evidence type="ECO:0000313" key="1">
    <source>
        <dbReference type="EMBL" id="MCF7569681.1"/>
    </source>
</evidence>
<accession>A0AAE3ERM2</accession>
<name>A0AAE3ERM2_9FLAO</name>
<dbReference type="Proteomes" id="UP001199795">
    <property type="component" value="Unassembled WGS sequence"/>
</dbReference>
<comment type="caution">
    <text evidence="1">The sequence shown here is derived from an EMBL/GenBank/DDBJ whole genome shotgun (WGS) entry which is preliminary data.</text>
</comment>
<dbReference type="EMBL" id="JAKKDU010000032">
    <property type="protein sequence ID" value="MCF7569681.1"/>
    <property type="molecule type" value="Genomic_DNA"/>
</dbReference>
<organism evidence="1 2">
    <name type="scientific">Wocania arenilitoris</name>
    <dbReference type="NCBI Taxonomy" id="2044858"/>
    <lineage>
        <taxon>Bacteria</taxon>
        <taxon>Pseudomonadati</taxon>
        <taxon>Bacteroidota</taxon>
        <taxon>Flavobacteriia</taxon>
        <taxon>Flavobacteriales</taxon>
        <taxon>Flavobacteriaceae</taxon>
        <taxon>Wocania</taxon>
    </lineage>
</organism>
<evidence type="ECO:0000313" key="2">
    <source>
        <dbReference type="Proteomes" id="UP001199795"/>
    </source>
</evidence>
<dbReference type="AlphaFoldDB" id="A0AAE3ERM2"/>
<gene>
    <name evidence="1" type="ORF">L3X37_15140</name>
</gene>